<dbReference type="EMBL" id="OA884484">
    <property type="protein sequence ID" value="CAD7280868.1"/>
    <property type="molecule type" value="Genomic_DNA"/>
</dbReference>
<accession>A0A7R9BSP6</accession>
<evidence type="ECO:0000313" key="1">
    <source>
        <dbReference type="EMBL" id="CAD7280868.1"/>
    </source>
</evidence>
<feature type="non-terminal residue" evidence="1">
    <location>
        <position position="265"/>
    </location>
</feature>
<dbReference type="OrthoDB" id="6380928at2759"/>
<dbReference type="AlphaFoldDB" id="A0A7R9BSP6"/>
<feature type="non-terminal residue" evidence="1">
    <location>
        <position position="1"/>
    </location>
</feature>
<proteinExistence type="predicted"/>
<dbReference type="EMBL" id="CAJPEX010002447">
    <property type="protein sequence ID" value="CAG0921020.1"/>
    <property type="molecule type" value="Genomic_DNA"/>
</dbReference>
<name>A0A7R9BSP6_9CRUS</name>
<protein>
    <submittedName>
        <fullName evidence="1">Uncharacterized protein</fullName>
    </submittedName>
</protein>
<evidence type="ECO:0000313" key="2">
    <source>
        <dbReference type="Proteomes" id="UP000678499"/>
    </source>
</evidence>
<reference evidence="1" key="1">
    <citation type="submission" date="2020-11" db="EMBL/GenBank/DDBJ databases">
        <authorList>
            <person name="Tran Van P."/>
        </authorList>
    </citation>
    <scope>NUCLEOTIDE SEQUENCE</scope>
</reference>
<keyword evidence="2" id="KW-1185">Reference proteome</keyword>
<organism evidence="1">
    <name type="scientific">Notodromas monacha</name>
    <dbReference type="NCBI Taxonomy" id="399045"/>
    <lineage>
        <taxon>Eukaryota</taxon>
        <taxon>Metazoa</taxon>
        <taxon>Ecdysozoa</taxon>
        <taxon>Arthropoda</taxon>
        <taxon>Crustacea</taxon>
        <taxon>Oligostraca</taxon>
        <taxon>Ostracoda</taxon>
        <taxon>Podocopa</taxon>
        <taxon>Podocopida</taxon>
        <taxon>Cypridocopina</taxon>
        <taxon>Cypridoidea</taxon>
        <taxon>Cyprididae</taxon>
        <taxon>Notodromas</taxon>
    </lineage>
</organism>
<dbReference type="Proteomes" id="UP000678499">
    <property type="component" value="Unassembled WGS sequence"/>
</dbReference>
<sequence>KSGCAAFGHSCFGAHGKRALGVANPEDVLPENEAHLVMEDDLSALVLSFDLPGLTSFDDVSRGNDARDHHRLRVSESLAHDDVLQADHQQDEQMLEDDLRFRNVRLRPHQWWWRMRRDSVTGCCCRMKLIISRMSKCWRMTSDSGMSASGLIRGSKAEGNWLTDVNSSYLIRTPASKWTRVSWRMKTESPARRRRKEERAEVWRRVQLDTFLLPSVAKSRRKLDPNMAAAIKEWKAVKQKEMEIQGNGNGMETLFSTSSFLPAKV</sequence>
<gene>
    <name evidence="1" type="ORF">NMOB1V02_LOCUS8525</name>
</gene>